<reference evidence="2" key="1">
    <citation type="submission" date="2020-10" db="EMBL/GenBank/DDBJ databases">
        <authorList>
            <person name="Gilroy R."/>
        </authorList>
    </citation>
    <scope>NUCLEOTIDE SEQUENCE</scope>
    <source>
        <strain evidence="2">CHK193-30670</strain>
    </source>
</reference>
<organism evidence="2 3">
    <name type="scientific">Candidatus Aphodocola excrementigallinarum</name>
    <dbReference type="NCBI Taxonomy" id="2840670"/>
    <lineage>
        <taxon>Bacteria</taxon>
        <taxon>Bacillati</taxon>
        <taxon>Bacillota</taxon>
        <taxon>Bacilli</taxon>
        <taxon>Candidatus Aphodocola</taxon>
    </lineage>
</organism>
<feature type="coiled-coil region" evidence="1">
    <location>
        <begin position="86"/>
        <end position="120"/>
    </location>
</feature>
<evidence type="ECO:0000256" key="1">
    <source>
        <dbReference type="SAM" id="Coils"/>
    </source>
</evidence>
<accession>A0A9D1INV0</accession>
<feature type="coiled-coil region" evidence="1">
    <location>
        <begin position="358"/>
        <end position="437"/>
    </location>
</feature>
<name>A0A9D1INV0_9FIRM</name>
<dbReference type="AlphaFoldDB" id="A0A9D1INV0"/>
<protein>
    <submittedName>
        <fullName evidence="2">Uncharacterized protein</fullName>
    </submittedName>
</protein>
<feature type="coiled-coil region" evidence="1">
    <location>
        <begin position="9"/>
        <end position="36"/>
    </location>
</feature>
<dbReference type="EMBL" id="DVMT01000053">
    <property type="protein sequence ID" value="HIU40682.1"/>
    <property type="molecule type" value="Genomic_DNA"/>
</dbReference>
<keyword evidence="1" id="KW-0175">Coiled coil</keyword>
<gene>
    <name evidence="2" type="ORF">IAB68_05220</name>
</gene>
<sequence length="451" mass="51698">MSKLLSSVLDKISENNNEYRTELRSLNNKIDEKTTTLIGDVVTLSGYMVDFSNAINLAKDSLVNPIARIVEQYVIKDLRSVETVNEQFIEKINDKLENENVNTKEEKEKFNKNLSSLLNDKYLEIVKIKRVPFTDESGSNEEIENTVNGFISNLVSNVNVDNDRLNNIVNGYKAEIYALISSLLTKISTLYLNNFVNEVSSALEVTDGIDDEVNENLNQDTNDFKPFIPEINPVPQNDIPFANTEDLDSKQEENKGIDIPVIPDIPPIPSIPEIEPEFNKEEIKPMDVNLPTLEEVKEPQTEEKPKKTYDVEEILKIAKSPIVATPEETPKKDDSYVSVEPIEVKDEKNNLDAEFDAREIVEEMINRFTKRLDQIDQRKAKYEEETNKLKEDEAFVNDLIKSSKQKKEELDAFEKELDEKEKELDEKQKELDKKINDIMPFANAVLKSEES</sequence>
<comment type="caution">
    <text evidence="2">The sequence shown here is derived from an EMBL/GenBank/DDBJ whole genome shotgun (WGS) entry which is preliminary data.</text>
</comment>
<proteinExistence type="predicted"/>
<dbReference type="Proteomes" id="UP000824074">
    <property type="component" value="Unassembled WGS sequence"/>
</dbReference>
<evidence type="ECO:0000313" key="3">
    <source>
        <dbReference type="Proteomes" id="UP000824074"/>
    </source>
</evidence>
<evidence type="ECO:0000313" key="2">
    <source>
        <dbReference type="EMBL" id="HIU40682.1"/>
    </source>
</evidence>
<reference evidence="2" key="2">
    <citation type="journal article" date="2021" name="PeerJ">
        <title>Extensive microbial diversity within the chicken gut microbiome revealed by metagenomics and culture.</title>
        <authorList>
            <person name="Gilroy R."/>
            <person name="Ravi A."/>
            <person name="Getino M."/>
            <person name="Pursley I."/>
            <person name="Horton D.L."/>
            <person name="Alikhan N.F."/>
            <person name="Baker D."/>
            <person name="Gharbi K."/>
            <person name="Hall N."/>
            <person name="Watson M."/>
            <person name="Adriaenssens E.M."/>
            <person name="Foster-Nyarko E."/>
            <person name="Jarju S."/>
            <person name="Secka A."/>
            <person name="Antonio M."/>
            <person name="Oren A."/>
            <person name="Chaudhuri R.R."/>
            <person name="La Ragione R."/>
            <person name="Hildebrand F."/>
            <person name="Pallen M.J."/>
        </authorList>
    </citation>
    <scope>NUCLEOTIDE SEQUENCE</scope>
    <source>
        <strain evidence="2">CHK193-30670</strain>
    </source>
</reference>